<protein>
    <submittedName>
        <fullName evidence="5">Chitin deacetylase</fullName>
        <ecNumber evidence="5">3.5.1.41</ecNumber>
    </submittedName>
</protein>
<keyword evidence="2 5" id="KW-0378">Hydrolase</keyword>
<proteinExistence type="predicted"/>
<feature type="compositionally biased region" description="Polar residues" evidence="3">
    <location>
        <begin position="337"/>
        <end position="349"/>
    </location>
</feature>
<dbReference type="EMBL" id="JASJQH010000398">
    <property type="protein sequence ID" value="KAK9764604.1"/>
    <property type="molecule type" value="Genomic_DNA"/>
</dbReference>
<dbReference type="InterPro" id="IPR002509">
    <property type="entry name" value="NODB_dom"/>
</dbReference>
<gene>
    <name evidence="5" type="primary">CDA2_18</name>
    <name evidence="5" type="ORF">K7432_007754</name>
</gene>
<evidence type="ECO:0000256" key="2">
    <source>
        <dbReference type="ARBA" id="ARBA00022801"/>
    </source>
</evidence>
<evidence type="ECO:0000313" key="5">
    <source>
        <dbReference type="EMBL" id="KAK9764604.1"/>
    </source>
</evidence>
<accession>A0ABR2WT04</accession>
<evidence type="ECO:0000313" key="6">
    <source>
        <dbReference type="Proteomes" id="UP001479436"/>
    </source>
</evidence>
<feature type="domain" description="NodB homology" evidence="4">
    <location>
        <begin position="89"/>
        <end position="279"/>
    </location>
</feature>
<dbReference type="InterPro" id="IPR050248">
    <property type="entry name" value="Polysacc_deacetylase_ArnD"/>
</dbReference>
<dbReference type="Gene3D" id="3.20.20.370">
    <property type="entry name" value="Glycoside hydrolase/deacetylase"/>
    <property type="match status" value="1"/>
</dbReference>
<sequence>MKYQTATYFAWVFATQVFAQEANIAASLATINPAWTKQYDLSKVPNTGLKQPGAGTCAKTTCGPGDCEKCWESCGNCAKPDDVYGCKAGQWALTFDDGPSEHTAELLDILKAANVKATFLMIGSNAVKFPDVVKRAYNEGHQIAQHTWSHPHLMSLSNEQIVAEIRATEDAILNITGVSPAFIRPPYGEADDRVKGVMAAMGYHNLLWNMDTLDWDIVAKNESPTLILKSFQDALAKGTDLNAHNDPGYISLQHDLYVETVKQVPQIQTLLAGHGFHFVLSHECIGIAPYKNSTGIPNTNSTTSVSSVSASASTSIASMVTSISASASGKTAAPTANVPTKSSSQAQASVNSKSSADVLRIGQVLLGMSLFSGVLFI</sequence>
<dbReference type="PROSITE" id="PS51677">
    <property type="entry name" value="NODB"/>
    <property type="match status" value="1"/>
</dbReference>
<evidence type="ECO:0000256" key="3">
    <source>
        <dbReference type="SAM" id="MobiDB-lite"/>
    </source>
</evidence>
<name>A0ABR2WT04_9FUNG</name>
<dbReference type="GO" id="GO:0004099">
    <property type="term" value="F:chitin deacetylase activity"/>
    <property type="evidence" value="ECO:0007669"/>
    <property type="project" value="UniProtKB-EC"/>
</dbReference>
<feature type="region of interest" description="Disordered" evidence="3">
    <location>
        <begin position="330"/>
        <end position="349"/>
    </location>
</feature>
<reference evidence="5 6" key="1">
    <citation type="submission" date="2023-04" db="EMBL/GenBank/DDBJ databases">
        <title>Genome of Basidiobolus ranarum AG-B5.</title>
        <authorList>
            <person name="Stajich J.E."/>
            <person name="Carter-House D."/>
            <person name="Gryganskyi A."/>
        </authorList>
    </citation>
    <scope>NUCLEOTIDE SEQUENCE [LARGE SCALE GENOMIC DNA]</scope>
    <source>
        <strain evidence="5 6">AG-B5</strain>
    </source>
</reference>
<comment type="caution">
    <text evidence="5">The sequence shown here is derived from an EMBL/GenBank/DDBJ whole genome shotgun (WGS) entry which is preliminary data.</text>
</comment>
<dbReference type="PANTHER" id="PTHR10587">
    <property type="entry name" value="GLYCOSYL TRANSFERASE-RELATED"/>
    <property type="match status" value="1"/>
</dbReference>
<evidence type="ECO:0000256" key="1">
    <source>
        <dbReference type="ARBA" id="ARBA00022723"/>
    </source>
</evidence>
<dbReference type="EC" id="3.5.1.41" evidence="5"/>
<dbReference type="Proteomes" id="UP001479436">
    <property type="component" value="Unassembled WGS sequence"/>
</dbReference>
<evidence type="ECO:0000259" key="4">
    <source>
        <dbReference type="PROSITE" id="PS51677"/>
    </source>
</evidence>
<keyword evidence="1" id="KW-0479">Metal-binding</keyword>
<keyword evidence="6" id="KW-1185">Reference proteome</keyword>
<dbReference type="Pfam" id="PF01522">
    <property type="entry name" value="Polysacc_deac_1"/>
    <property type="match status" value="1"/>
</dbReference>
<dbReference type="SUPFAM" id="SSF88713">
    <property type="entry name" value="Glycoside hydrolase/deacetylase"/>
    <property type="match status" value="1"/>
</dbReference>
<organism evidence="5 6">
    <name type="scientific">Basidiobolus ranarum</name>
    <dbReference type="NCBI Taxonomy" id="34480"/>
    <lineage>
        <taxon>Eukaryota</taxon>
        <taxon>Fungi</taxon>
        <taxon>Fungi incertae sedis</taxon>
        <taxon>Zoopagomycota</taxon>
        <taxon>Entomophthoromycotina</taxon>
        <taxon>Basidiobolomycetes</taxon>
        <taxon>Basidiobolales</taxon>
        <taxon>Basidiobolaceae</taxon>
        <taxon>Basidiobolus</taxon>
    </lineage>
</organism>
<dbReference type="InterPro" id="IPR011330">
    <property type="entry name" value="Glyco_hydro/deAcase_b/a-brl"/>
</dbReference>
<dbReference type="PANTHER" id="PTHR10587:SF133">
    <property type="entry name" value="CHITIN DEACETYLASE 1-RELATED"/>
    <property type="match status" value="1"/>
</dbReference>